<evidence type="ECO:0000256" key="4">
    <source>
        <dbReference type="ARBA" id="ARBA00023186"/>
    </source>
</evidence>
<feature type="chain" id="PRO_5044856231" evidence="7">
    <location>
        <begin position="24"/>
        <end position="368"/>
    </location>
</feature>
<keyword evidence="3" id="KW-1015">Disulfide bond</keyword>
<keyword evidence="7" id="KW-0732">Signal</keyword>
<organism evidence="8 9">
    <name type="scientific">Cyclotella atomus</name>
    <dbReference type="NCBI Taxonomy" id="382360"/>
    <lineage>
        <taxon>Eukaryota</taxon>
        <taxon>Sar</taxon>
        <taxon>Stramenopiles</taxon>
        <taxon>Ochrophyta</taxon>
        <taxon>Bacillariophyta</taxon>
        <taxon>Coscinodiscophyceae</taxon>
        <taxon>Thalassiosirophycidae</taxon>
        <taxon>Stephanodiscales</taxon>
        <taxon>Stephanodiscaceae</taxon>
        <taxon>Cyclotella</taxon>
    </lineage>
</organism>
<keyword evidence="4" id="KW-0143">Chaperone</keyword>
<dbReference type="AlphaFoldDB" id="A0ABD3NFM8"/>
<gene>
    <name evidence="8" type="ORF">ACHAWO_012079</name>
</gene>
<evidence type="ECO:0000256" key="2">
    <source>
        <dbReference type="ARBA" id="ARBA00022833"/>
    </source>
</evidence>
<comment type="caution">
    <text evidence="8">The sequence shown here is derived from an EMBL/GenBank/DDBJ whole genome shotgun (WGS) entry which is preliminary data.</text>
</comment>
<proteinExistence type="predicted"/>
<keyword evidence="5" id="KW-0676">Redox-active center</keyword>
<dbReference type="PANTHER" id="PTHR30111:SF1">
    <property type="entry name" value="33 KDA CHAPERONIN"/>
    <property type="match status" value="1"/>
</dbReference>
<feature type="signal peptide" evidence="7">
    <location>
        <begin position="1"/>
        <end position="23"/>
    </location>
</feature>
<dbReference type="PANTHER" id="PTHR30111">
    <property type="entry name" value="33 KDA CHAPERONIN"/>
    <property type="match status" value="1"/>
</dbReference>
<evidence type="ECO:0000256" key="1">
    <source>
        <dbReference type="ARBA" id="ARBA00022490"/>
    </source>
</evidence>
<dbReference type="Pfam" id="PF01430">
    <property type="entry name" value="HSP33"/>
    <property type="match status" value="1"/>
</dbReference>
<dbReference type="InterPro" id="IPR016153">
    <property type="entry name" value="Heat_shock_Hsp33_N"/>
</dbReference>
<name>A0ABD3NFM8_9STRA</name>
<accession>A0ABD3NFM8</accession>
<evidence type="ECO:0000313" key="8">
    <source>
        <dbReference type="EMBL" id="KAL3774754.1"/>
    </source>
</evidence>
<evidence type="ECO:0000256" key="7">
    <source>
        <dbReference type="SAM" id="SignalP"/>
    </source>
</evidence>
<dbReference type="Gene3D" id="3.90.1280.10">
    <property type="entry name" value="HSP33 redox switch-like"/>
    <property type="match status" value="1"/>
</dbReference>
<dbReference type="InterPro" id="IPR016154">
    <property type="entry name" value="Heat_shock_Hsp33_C"/>
</dbReference>
<sequence>MNLLSQSTMLLLTLLSRPRLTTPFHLPRYAPIIHHSQTRHHQSSSSDDTSSSTSAPSRFQNTNNNADQIYSALSSSGTLKVTTCTIRNLLNEMMLQHNLTPIPADALGRSTMCCLLASSGMQEEQMFQLSVKGDGALRGCTVIVNGKAEAKGFVGMPELNSESFTLQDAVGKGVLQVVKNHPDWPRPYNGVSEIKHSDIDRDFGIYLAVSEQRSCALAAATAFKGILCTAAGGYLVERLPDCPESDMEHVADNLAKLVKLDGGNALPTNLLLEGKTPYDIAELILDGLGMQPLNSVEPKALCHCSDDKLIRSLRLLPREDVDEILREEGKIEARCQFCGRVYRMSPEEVEKRMAEAKGDPSKDEDFGK</sequence>
<dbReference type="Proteomes" id="UP001530400">
    <property type="component" value="Unassembled WGS sequence"/>
</dbReference>
<keyword evidence="2" id="KW-0862">Zinc</keyword>
<feature type="region of interest" description="Disordered" evidence="6">
    <location>
        <begin position="349"/>
        <end position="368"/>
    </location>
</feature>
<evidence type="ECO:0000313" key="9">
    <source>
        <dbReference type="Proteomes" id="UP001530400"/>
    </source>
</evidence>
<dbReference type="SUPFAM" id="SSF118352">
    <property type="entry name" value="HSP33 redox switch-like"/>
    <property type="match status" value="1"/>
</dbReference>
<keyword evidence="9" id="KW-1185">Reference proteome</keyword>
<evidence type="ECO:0000256" key="6">
    <source>
        <dbReference type="SAM" id="MobiDB-lite"/>
    </source>
</evidence>
<feature type="region of interest" description="Disordered" evidence="6">
    <location>
        <begin position="35"/>
        <end position="61"/>
    </location>
</feature>
<dbReference type="SUPFAM" id="SSF64397">
    <property type="entry name" value="Hsp33 domain"/>
    <property type="match status" value="1"/>
</dbReference>
<dbReference type="InterPro" id="IPR000397">
    <property type="entry name" value="Heat_shock_Hsp33"/>
</dbReference>
<evidence type="ECO:0000256" key="3">
    <source>
        <dbReference type="ARBA" id="ARBA00023157"/>
    </source>
</evidence>
<evidence type="ECO:0000256" key="5">
    <source>
        <dbReference type="ARBA" id="ARBA00023284"/>
    </source>
</evidence>
<protein>
    <submittedName>
        <fullName evidence="8">Uncharacterized protein</fullName>
    </submittedName>
</protein>
<dbReference type="EMBL" id="JALLPJ020001180">
    <property type="protein sequence ID" value="KAL3774754.1"/>
    <property type="molecule type" value="Genomic_DNA"/>
</dbReference>
<keyword evidence="1" id="KW-0963">Cytoplasm</keyword>
<reference evidence="8 9" key="1">
    <citation type="submission" date="2024-10" db="EMBL/GenBank/DDBJ databases">
        <title>Updated reference genomes for cyclostephanoid diatoms.</title>
        <authorList>
            <person name="Roberts W.R."/>
            <person name="Alverson A.J."/>
        </authorList>
    </citation>
    <scope>NUCLEOTIDE SEQUENCE [LARGE SCALE GENOMIC DNA]</scope>
    <source>
        <strain evidence="8 9">AJA010-31</strain>
    </source>
</reference>
<feature type="compositionally biased region" description="Low complexity" evidence="6">
    <location>
        <begin position="43"/>
        <end position="54"/>
    </location>
</feature>
<dbReference type="Gene3D" id="3.55.30.10">
    <property type="entry name" value="Hsp33 domain"/>
    <property type="match status" value="1"/>
</dbReference>